<feature type="domain" description="NADP-dependent oxidoreductase" evidence="8">
    <location>
        <begin position="18"/>
        <end position="269"/>
    </location>
</feature>
<proteinExistence type="inferred from homology"/>
<dbReference type="EMBL" id="ML143425">
    <property type="protein sequence ID" value="TBU28107.1"/>
    <property type="molecule type" value="Genomic_DNA"/>
</dbReference>
<feature type="binding site" evidence="5">
    <location>
        <position position="107"/>
    </location>
    <ligand>
        <name>substrate</name>
    </ligand>
</feature>
<dbReference type="CDD" id="cd19071">
    <property type="entry name" value="AKR_AKR1-5-like"/>
    <property type="match status" value="1"/>
</dbReference>
<evidence type="ECO:0000259" key="8">
    <source>
        <dbReference type="Pfam" id="PF00248"/>
    </source>
</evidence>
<feature type="site" description="Lowers pKa of active site Tyr" evidence="6">
    <location>
        <position position="76"/>
    </location>
</feature>
<evidence type="ECO:0000256" key="4">
    <source>
        <dbReference type="PIRSR" id="PIRSR000097-1"/>
    </source>
</evidence>
<dbReference type="PRINTS" id="PR00069">
    <property type="entry name" value="ALDKETRDTASE"/>
</dbReference>
<sequence length="298" mass="33289">MPASKTTKLNTGAEMPTLGLGTWRSKPGAVEKAVEHALKIGYRHIDTATGYANEKEVGLGLKASGVPREQIFLTTKLNNTDHRDVPRALEYSLTQLDTPYLDLWLMHWPAPMKDGGPDKEHDWRDTWRAMEKVYKEHPEKVKAIGVSNFSVKYLRDLLSFATVVPAVNQIESHPSCMQEDIVEECRKHGIVITAYSPLGSDGAPLTEDPVVKKLAEKYKVSPSNILISLQANRPGVNVIPKSVTPSRIEENTKIVDLTEEDIQELAAIEKNNHIRICKPFWTGWGAIGFPDLEDSEQQ</sequence>
<feature type="region of interest" description="Disordered" evidence="7">
    <location>
        <begin position="1"/>
        <end position="20"/>
    </location>
</feature>
<dbReference type="InterPro" id="IPR036812">
    <property type="entry name" value="NAD(P)_OxRdtase_dom_sf"/>
</dbReference>
<evidence type="ECO:0000256" key="2">
    <source>
        <dbReference type="ARBA" id="ARBA00022857"/>
    </source>
</evidence>
<gene>
    <name evidence="9" type="ORF">BD311DRAFT_759193</name>
</gene>
<keyword evidence="3" id="KW-0560">Oxidoreductase</keyword>
<evidence type="ECO:0000256" key="5">
    <source>
        <dbReference type="PIRSR" id="PIRSR000097-2"/>
    </source>
</evidence>
<dbReference type="PROSITE" id="PS00798">
    <property type="entry name" value="ALDOKETO_REDUCTASE_1"/>
    <property type="match status" value="1"/>
</dbReference>
<feature type="active site" description="Proton donor" evidence="4">
    <location>
        <position position="51"/>
    </location>
</feature>
<dbReference type="Pfam" id="PF00248">
    <property type="entry name" value="Aldo_ket_red"/>
    <property type="match status" value="1"/>
</dbReference>
<dbReference type="PANTHER" id="PTHR43827">
    <property type="entry name" value="2,5-DIKETO-D-GLUCONIC ACID REDUCTASE"/>
    <property type="match status" value="1"/>
</dbReference>
<keyword evidence="2" id="KW-0521">NADP</keyword>
<dbReference type="FunFam" id="3.20.20.100:FF:000002">
    <property type="entry name" value="2,5-diketo-D-gluconic acid reductase A"/>
    <property type="match status" value="1"/>
</dbReference>
<evidence type="ECO:0000313" key="9">
    <source>
        <dbReference type="EMBL" id="TBU28107.1"/>
    </source>
</evidence>
<evidence type="ECO:0000256" key="3">
    <source>
        <dbReference type="ARBA" id="ARBA00023002"/>
    </source>
</evidence>
<dbReference type="GO" id="GO:0016616">
    <property type="term" value="F:oxidoreductase activity, acting on the CH-OH group of donors, NAD or NADP as acceptor"/>
    <property type="evidence" value="ECO:0007669"/>
    <property type="project" value="UniProtKB-ARBA"/>
</dbReference>
<name>A0A4Q9MM16_9APHY</name>
<dbReference type="InterPro" id="IPR023210">
    <property type="entry name" value="NADP_OxRdtase_dom"/>
</dbReference>
<evidence type="ECO:0000256" key="6">
    <source>
        <dbReference type="PIRSR" id="PIRSR000097-3"/>
    </source>
</evidence>
<dbReference type="PROSITE" id="PS00063">
    <property type="entry name" value="ALDOKETO_REDUCTASE_3"/>
    <property type="match status" value="1"/>
</dbReference>
<dbReference type="SUPFAM" id="SSF51430">
    <property type="entry name" value="NAD(P)-linked oxidoreductase"/>
    <property type="match status" value="1"/>
</dbReference>
<evidence type="ECO:0000256" key="1">
    <source>
        <dbReference type="ARBA" id="ARBA00007905"/>
    </source>
</evidence>
<comment type="similarity">
    <text evidence="1">Belongs to the aldo/keto reductase family.</text>
</comment>
<dbReference type="AlphaFoldDB" id="A0A4Q9MM16"/>
<accession>A0A4Q9MM16</accession>
<protein>
    <submittedName>
        <fullName evidence="9">Aldo/keto reductase</fullName>
    </submittedName>
</protein>
<organism evidence="9">
    <name type="scientific">Dichomitus squalens</name>
    <dbReference type="NCBI Taxonomy" id="114155"/>
    <lineage>
        <taxon>Eukaryota</taxon>
        <taxon>Fungi</taxon>
        <taxon>Dikarya</taxon>
        <taxon>Basidiomycota</taxon>
        <taxon>Agaricomycotina</taxon>
        <taxon>Agaricomycetes</taxon>
        <taxon>Polyporales</taxon>
        <taxon>Polyporaceae</taxon>
        <taxon>Dichomitus</taxon>
    </lineage>
</organism>
<dbReference type="PIRSF" id="PIRSF000097">
    <property type="entry name" value="AKR"/>
    <property type="match status" value="1"/>
</dbReference>
<dbReference type="OrthoDB" id="416253at2759"/>
<dbReference type="Gene3D" id="3.20.20.100">
    <property type="entry name" value="NADP-dependent oxidoreductase domain"/>
    <property type="match status" value="1"/>
</dbReference>
<dbReference type="InterPro" id="IPR018170">
    <property type="entry name" value="Aldo/ket_reductase_CS"/>
</dbReference>
<evidence type="ECO:0000256" key="7">
    <source>
        <dbReference type="SAM" id="MobiDB-lite"/>
    </source>
</evidence>
<dbReference type="PANTHER" id="PTHR43827:SF3">
    <property type="entry name" value="NADP-DEPENDENT OXIDOREDUCTASE DOMAIN-CONTAINING PROTEIN"/>
    <property type="match status" value="1"/>
</dbReference>
<dbReference type="Proteomes" id="UP000292957">
    <property type="component" value="Unassembled WGS sequence"/>
</dbReference>
<feature type="compositionally biased region" description="Polar residues" evidence="7">
    <location>
        <begin position="1"/>
        <end position="10"/>
    </location>
</feature>
<dbReference type="InterPro" id="IPR020471">
    <property type="entry name" value="AKR"/>
</dbReference>
<reference evidence="9" key="1">
    <citation type="submission" date="2019-01" db="EMBL/GenBank/DDBJ databases">
        <title>Draft genome sequences of three monokaryotic isolates of the white-rot basidiomycete fungus Dichomitus squalens.</title>
        <authorList>
            <consortium name="DOE Joint Genome Institute"/>
            <person name="Lopez S.C."/>
            <person name="Andreopoulos B."/>
            <person name="Pangilinan J."/>
            <person name="Lipzen A."/>
            <person name="Riley R."/>
            <person name="Ahrendt S."/>
            <person name="Ng V."/>
            <person name="Barry K."/>
            <person name="Daum C."/>
            <person name="Grigoriev I.V."/>
            <person name="Hilden K.S."/>
            <person name="Makela M.R."/>
            <person name="de Vries R.P."/>
        </authorList>
    </citation>
    <scope>NUCLEOTIDE SEQUENCE [LARGE SCALE GENOMIC DNA]</scope>
    <source>
        <strain evidence="9">OM18370.1</strain>
    </source>
</reference>